<organism evidence="4 5">
    <name type="scientific">Rotaria magnacalcarata</name>
    <dbReference type="NCBI Taxonomy" id="392030"/>
    <lineage>
        <taxon>Eukaryota</taxon>
        <taxon>Metazoa</taxon>
        <taxon>Spiralia</taxon>
        <taxon>Gnathifera</taxon>
        <taxon>Rotifera</taxon>
        <taxon>Eurotatoria</taxon>
        <taxon>Bdelloidea</taxon>
        <taxon>Philodinida</taxon>
        <taxon>Philodinidae</taxon>
        <taxon>Rotaria</taxon>
    </lineage>
</organism>
<evidence type="ECO:0000313" key="5">
    <source>
        <dbReference type="Proteomes" id="UP000663842"/>
    </source>
</evidence>
<evidence type="ECO:0000313" key="3">
    <source>
        <dbReference type="EMBL" id="CAF4232631.1"/>
    </source>
</evidence>
<accession>A0A820INY1</accession>
<dbReference type="AlphaFoldDB" id="A0A820INY1"/>
<reference evidence="4" key="1">
    <citation type="submission" date="2021-02" db="EMBL/GenBank/DDBJ databases">
        <authorList>
            <person name="Nowell W R."/>
        </authorList>
    </citation>
    <scope>NUCLEOTIDE SEQUENCE</scope>
</reference>
<evidence type="ECO:0000313" key="1">
    <source>
        <dbReference type="EMBL" id="CAF2103285.1"/>
    </source>
</evidence>
<dbReference type="EMBL" id="CAJOBF010012009">
    <property type="protein sequence ID" value="CAF4313226.1"/>
    <property type="molecule type" value="Genomic_DNA"/>
</dbReference>
<proteinExistence type="predicted"/>
<dbReference type="Proteomes" id="UP000663866">
    <property type="component" value="Unassembled WGS sequence"/>
</dbReference>
<dbReference type="EMBL" id="CAJNRF010008658">
    <property type="protein sequence ID" value="CAF2103285.1"/>
    <property type="molecule type" value="Genomic_DNA"/>
</dbReference>
<dbReference type="Proteomes" id="UP000663842">
    <property type="component" value="Unassembled WGS sequence"/>
</dbReference>
<evidence type="ECO:0000313" key="4">
    <source>
        <dbReference type="EMBL" id="CAF4313226.1"/>
    </source>
</evidence>
<dbReference type="Proteomes" id="UP000663856">
    <property type="component" value="Unassembled WGS sequence"/>
</dbReference>
<sequence length="387" mass="44194">MGYCTPKWGTAGNPEMNRTKRKLSLKDSSDETRKKFRKNNNYCTNELIQSINSIENLSNEIFLKIFDYIDGCQIYESFSNLNHRFDTMLNCSLLLFKLKDYITIKDDGFINNWNQLMSYHKEQILCLTFYKSHRIKQFASTIESSFIHLQSLTLYHVESDTIIPVLMNLPSLSRLKSLVIEMFNIPIPRSNSPAWKRSVPSSSVDFVEAVFRLEIFQVISDQFLPETTGTLAGIRRKSPAVFLTGILLTCSSDFPCFPAGYGDFPAYSLEYPTGSGDRNVRPGLICTHTHTHTSTSLPIATHQQQQSNIECLIIDHPGTFQELSIIVSYALRVRSSKCTHAVNDTSNAPLVPLIKLENLINLSLHMYSVDFLDFERFIQRINSNLKN</sequence>
<gene>
    <name evidence="3" type="ORF">OVN521_LOCUS28063</name>
    <name evidence="4" type="ORF">UXM345_LOCUS34055</name>
    <name evidence="1" type="ORF">WKI299_LOCUS20639</name>
    <name evidence="2" type="ORF">XDN619_LOCUS22646</name>
</gene>
<keyword evidence="6" id="KW-1185">Reference proteome</keyword>
<name>A0A820INY1_9BILA</name>
<dbReference type="EMBL" id="CAJNRG010010239">
    <property type="protein sequence ID" value="CAF2120637.1"/>
    <property type="molecule type" value="Genomic_DNA"/>
</dbReference>
<dbReference type="Proteomes" id="UP000663887">
    <property type="component" value="Unassembled WGS sequence"/>
</dbReference>
<evidence type="ECO:0000313" key="2">
    <source>
        <dbReference type="EMBL" id="CAF2120637.1"/>
    </source>
</evidence>
<comment type="caution">
    <text evidence="4">The sequence shown here is derived from an EMBL/GenBank/DDBJ whole genome shotgun (WGS) entry which is preliminary data.</text>
</comment>
<protein>
    <recommendedName>
        <fullName evidence="7">F-box domain-containing protein</fullName>
    </recommendedName>
</protein>
<evidence type="ECO:0008006" key="7">
    <source>
        <dbReference type="Google" id="ProtNLM"/>
    </source>
</evidence>
<dbReference type="EMBL" id="CAJOBG010008013">
    <property type="protein sequence ID" value="CAF4232631.1"/>
    <property type="molecule type" value="Genomic_DNA"/>
</dbReference>
<evidence type="ECO:0000313" key="6">
    <source>
        <dbReference type="Proteomes" id="UP000663866"/>
    </source>
</evidence>